<dbReference type="InterPro" id="IPR003362">
    <property type="entry name" value="Bact_transf"/>
</dbReference>
<comment type="similarity">
    <text evidence="1">Belongs to the bacterial sugar transferase family.</text>
</comment>
<feature type="domain" description="Bacterial sugar transferase" evidence="3">
    <location>
        <begin position="32"/>
        <end position="225"/>
    </location>
</feature>
<gene>
    <name evidence="4" type="ORF">GCM10023321_33090</name>
</gene>
<keyword evidence="5" id="KW-1185">Reference proteome</keyword>
<evidence type="ECO:0000256" key="2">
    <source>
        <dbReference type="SAM" id="Phobius"/>
    </source>
</evidence>
<protein>
    <recommendedName>
        <fullName evidence="3">Bacterial sugar transferase domain-containing protein</fullName>
    </recommendedName>
</protein>
<evidence type="ECO:0000259" key="3">
    <source>
        <dbReference type="Pfam" id="PF02397"/>
    </source>
</evidence>
<evidence type="ECO:0000313" key="5">
    <source>
        <dbReference type="Proteomes" id="UP001428817"/>
    </source>
</evidence>
<name>A0ABP9Q4U7_9PSEU</name>
<evidence type="ECO:0000256" key="1">
    <source>
        <dbReference type="ARBA" id="ARBA00006464"/>
    </source>
</evidence>
<evidence type="ECO:0000313" key="4">
    <source>
        <dbReference type="EMBL" id="GAA5156721.1"/>
    </source>
</evidence>
<organism evidence="4 5">
    <name type="scientific">Pseudonocardia eucalypti</name>
    <dbReference type="NCBI Taxonomy" id="648755"/>
    <lineage>
        <taxon>Bacteria</taxon>
        <taxon>Bacillati</taxon>
        <taxon>Actinomycetota</taxon>
        <taxon>Actinomycetes</taxon>
        <taxon>Pseudonocardiales</taxon>
        <taxon>Pseudonocardiaceae</taxon>
        <taxon>Pseudonocardia</taxon>
    </lineage>
</organism>
<accession>A0ABP9Q4U7</accession>
<keyword evidence="2" id="KW-0472">Membrane</keyword>
<dbReference type="PANTHER" id="PTHR30576">
    <property type="entry name" value="COLANIC BIOSYNTHESIS UDP-GLUCOSE LIPID CARRIER TRANSFERASE"/>
    <property type="match status" value="1"/>
</dbReference>
<dbReference type="EMBL" id="BAABJP010000015">
    <property type="protein sequence ID" value="GAA5156721.1"/>
    <property type="molecule type" value="Genomic_DNA"/>
</dbReference>
<comment type="caution">
    <text evidence="4">The sequence shown here is derived from an EMBL/GenBank/DDBJ whole genome shotgun (WGS) entry which is preliminary data.</text>
</comment>
<dbReference type="RefSeq" id="WP_185059598.1">
    <property type="nucleotide sequence ID" value="NZ_BAABJP010000015.1"/>
</dbReference>
<reference evidence="5" key="1">
    <citation type="journal article" date="2019" name="Int. J. Syst. Evol. Microbiol.">
        <title>The Global Catalogue of Microorganisms (GCM) 10K type strain sequencing project: providing services to taxonomists for standard genome sequencing and annotation.</title>
        <authorList>
            <consortium name="The Broad Institute Genomics Platform"/>
            <consortium name="The Broad Institute Genome Sequencing Center for Infectious Disease"/>
            <person name="Wu L."/>
            <person name="Ma J."/>
        </authorList>
    </citation>
    <scope>NUCLEOTIDE SEQUENCE [LARGE SCALE GENOMIC DNA]</scope>
    <source>
        <strain evidence="5">JCM 18303</strain>
    </source>
</reference>
<dbReference type="Proteomes" id="UP001428817">
    <property type="component" value="Unassembled WGS sequence"/>
</dbReference>
<feature type="transmembrane region" description="Helical" evidence="2">
    <location>
        <begin position="37"/>
        <end position="60"/>
    </location>
</feature>
<proteinExistence type="inferred from homology"/>
<dbReference type="PANTHER" id="PTHR30576:SF10">
    <property type="entry name" value="SLL5057 PROTEIN"/>
    <property type="match status" value="1"/>
</dbReference>
<keyword evidence="2" id="KW-1133">Transmembrane helix</keyword>
<keyword evidence="2" id="KW-0812">Transmembrane</keyword>
<dbReference type="Pfam" id="PF02397">
    <property type="entry name" value="Bac_transf"/>
    <property type="match status" value="1"/>
</dbReference>
<sequence>MRPLDAADTGAFAIPDGLAAGPATASWEAVLRRAVDLTLALLGLLVLAVPMLLIGLLIRLSSDGPALFRQRRVGLGGRTFTMYKFRTMRIDAGDELLRELIAAELRGEDTTLNGSHKLDADPRVTAIGTFLRKTSLDELPQLINVVRGEMSLVGPRPCLEWEALMFPARFQPRFSVRPGLTGLWQVSGRSTMGTLEMLHLDLTYVRTRNLAGDLSILARTIPSMIKDKSAR</sequence>